<dbReference type="Proteomes" id="UP001164539">
    <property type="component" value="Chromosome 13"/>
</dbReference>
<comment type="caution">
    <text evidence="1">The sequence shown here is derived from an EMBL/GenBank/DDBJ whole genome shotgun (WGS) entry which is preliminary data.</text>
</comment>
<protein>
    <submittedName>
        <fullName evidence="1">Cytomegalovirus</fullName>
    </submittedName>
</protein>
<accession>A0ACC1WXA0</accession>
<gene>
    <name evidence="1" type="ORF">OWV82_023704</name>
</gene>
<evidence type="ECO:0000313" key="2">
    <source>
        <dbReference type="Proteomes" id="UP001164539"/>
    </source>
</evidence>
<keyword evidence="2" id="KW-1185">Reference proteome</keyword>
<sequence length="224" mass="26443">MALSSAFRERLEHMEHTRNQRLSILQAEKEAQANKSQILASKFASVRLIEQRCLLLDRKISSQNFKISSLKSEIEILDVKYKHNSQKLRDLKGEMEELEEMEKEKEKYYEFKGSEMKEFRENVEKFVKKCRSQVEELRDSLRKLNSTLNELQGNNGHVSNPEIADAEVKKSELLAMKQNMDRNLASNDRVKAQLQKQLRNVLTAQNLGRRKHRNQSDNERRYVY</sequence>
<reference evidence="1 2" key="1">
    <citation type="journal article" date="2023" name="Science">
        <title>Complex scaffold remodeling in plant triterpene biosynthesis.</title>
        <authorList>
            <person name="De La Pena R."/>
            <person name="Hodgson H."/>
            <person name="Liu J.C."/>
            <person name="Stephenson M.J."/>
            <person name="Martin A.C."/>
            <person name="Owen C."/>
            <person name="Harkess A."/>
            <person name="Leebens-Mack J."/>
            <person name="Jimenez L.E."/>
            <person name="Osbourn A."/>
            <person name="Sattely E.S."/>
        </authorList>
    </citation>
    <scope>NUCLEOTIDE SEQUENCE [LARGE SCALE GENOMIC DNA]</scope>
    <source>
        <strain evidence="2">cv. JPN11</strain>
        <tissue evidence="1">Leaf</tissue>
    </source>
</reference>
<name>A0ACC1WXA0_MELAZ</name>
<dbReference type="EMBL" id="CM051406">
    <property type="protein sequence ID" value="KAJ4703866.1"/>
    <property type="molecule type" value="Genomic_DNA"/>
</dbReference>
<evidence type="ECO:0000313" key="1">
    <source>
        <dbReference type="EMBL" id="KAJ4703866.1"/>
    </source>
</evidence>
<organism evidence="1 2">
    <name type="scientific">Melia azedarach</name>
    <name type="common">Chinaberry tree</name>
    <dbReference type="NCBI Taxonomy" id="155640"/>
    <lineage>
        <taxon>Eukaryota</taxon>
        <taxon>Viridiplantae</taxon>
        <taxon>Streptophyta</taxon>
        <taxon>Embryophyta</taxon>
        <taxon>Tracheophyta</taxon>
        <taxon>Spermatophyta</taxon>
        <taxon>Magnoliopsida</taxon>
        <taxon>eudicotyledons</taxon>
        <taxon>Gunneridae</taxon>
        <taxon>Pentapetalae</taxon>
        <taxon>rosids</taxon>
        <taxon>malvids</taxon>
        <taxon>Sapindales</taxon>
        <taxon>Meliaceae</taxon>
        <taxon>Melia</taxon>
    </lineage>
</organism>
<proteinExistence type="predicted"/>